<proteinExistence type="predicted"/>
<keyword evidence="1" id="KW-0732">Signal</keyword>
<feature type="signal peptide" evidence="1">
    <location>
        <begin position="1"/>
        <end position="23"/>
    </location>
</feature>
<protein>
    <recommendedName>
        <fullName evidence="4">Lipoprotein</fullName>
    </recommendedName>
</protein>
<name>A0A7I9V9D2_9ACTN</name>
<evidence type="ECO:0008006" key="4">
    <source>
        <dbReference type="Google" id="ProtNLM"/>
    </source>
</evidence>
<dbReference type="Proteomes" id="UP000444960">
    <property type="component" value="Unassembled WGS sequence"/>
</dbReference>
<dbReference type="RefSeq" id="WP_161895708.1">
    <property type="nucleotide sequence ID" value="NZ_BJOV01000005.1"/>
</dbReference>
<keyword evidence="3" id="KW-1185">Reference proteome</keyword>
<evidence type="ECO:0000313" key="3">
    <source>
        <dbReference type="Proteomes" id="UP000444960"/>
    </source>
</evidence>
<organism evidence="2 3">
    <name type="scientific">Gordonia spumicola</name>
    <dbReference type="NCBI Taxonomy" id="589161"/>
    <lineage>
        <taxon>Bacteria</taxon>
        <taxon>Bacillati</taxon>
        <taxon>Actinomycetota</taxon>
        <taxon>Actinomycetes</taxon>
        <taxon>Mycobacteriales</taxon>
        <taxon>Gordoniaceae</taxon>
        <taxon>Gordonia</taxon>
    </lineage>
</organism>
<accession>A0A7I9V9D2</accession>
<evidence type="ECO:0000313" key="2">
    <source>
        <dbReference type="EMBL" id="GEE01919.1"/>
    </source>
</evidence>
<dbReference type="AlphaFoldDB" id="A0A7I9V9D2"/>
<dbReference type="OrthoDB" id="4381687at2"/>
<reference evidence="3" key="1">
    <citation type="submission" date="2019-06" db="EMBL/GenBank/DDBJ databases">
        <title>Gordonia isolated from sludge of a wastewater treatment plant.</title>
        <authorList>
            <person name="Tamura T."/>
            <person name="Aoyama K."/>
            <person name="Kang Y."/>
            <person name="Saito S."/>
            <person name="Akiyama N."/>
            <person name="Yazawa K."/>
            <person name="Gonoi T."/>
            <person name="Mikami Y."/>
        </authorList>
    </citation>
    <scope>NUCLEOTIDE SEQUENCE [LARGE SCALE GENOMIC DNA]</scope>
    <source>
        <strain evidence="3">NBRC 107696</strain>
    </source>
</reference>
<evidence type="ECO:0000256" key="1">
    <source>
        <dbReference type="SAM" id="SignalP"/>
    </source>
</evidence>
<gene>
    <name evidence="2" type="ORF">nbrc107696_23650</name>
</gene>
<sequence length="127" mass="13431">MRIRRTALITAVCGIAAAGSVVAAAPSNAATPPELHVTWIQGVDYYGLSWDTHGRSGCSSTLVINGKTFTDPLPKPAGRTFAKGPSTYRVSCPDGTTSRVARIYGPRNPINDIRTMFNDVTGDAYGS</sequence>
<dbReference type="EMBL" id="BJOV01000005">
    <property type="protein sequence ID" value="GEE01919.1"/>
    <property type="molecule type" value="Genomic_DNA"/>
</dbReference>
<comment type="caution">
    <text evidence="2">The sequence shown here is derived from an EMBL/GenBank/DDBJ whole genome shotgun (WGS) entry which is preliminary data.</text>
</comment>
<feature type="chain" id="PRO_5039543670" description="Lipoprotein" evidence="1">
    <location>
        <begin position="24"/>
        <end position="127"/>
    </location>
</feature>